<dbReference type="AlphaFoldDB" id="A0A4R5A9Z5"/>
<dbReference type="OrthoDB" id="241638at2"/>
<evidence type="ECO:0000313" key="2">
    <source>
        <dbReference type="EMBL" id="TDD68455.1"/>
    </source>
</evidence>
<dbReference type="Proteomes" id="UP000295217">
    <property type="component" value="Unassembled WGS sequence"/>
</dbReference>
<sequence>MEVAGRISPWARMERGVDAPLCFLEGPVPDGAGGLYLVDVAWGRILRMTADGEFSVLLEYDGAPNGLAWLNDDTLAVADFRRGLVVVEEVRSAAPRLRVLLDGDDGRAFRGLNDLVVGSDGSIYVTDQGDTGLHDPSGKLYRFHPDGRLETVLDAIPSPNGLALDEARGAIYLAVTRDNAIWRVPYGPAGPRKVGRFVQLSGGIGPDGIALADDGTLLVAHLGMGVVWVYDERGIPRVALEAPGGRATTNVCIDRTGQVYVTESDTSSILTVDLAVAVAEEEGR</sequence>
<dbReference type="EMBL" id="SMLB01000020">
    <property type="protein sequence ID" value="TDD68455.1"/>
    <property type="molecule type" value="Genomic_DNA"/>
</dbReference>
<accession>A0A4R5A9Z5</accession>
<dbReference type="Gene3D" id="2.120.10.30">
    <property type="entry name" value="TolB, C-terminal domain"/>
    <property type="match status" value="1"/>
</dbReference>
<organism evidence="2 3">
    <name type="scientific">Jiangella aurantiaca</name>
    <dbReference type="NCBI Taxonomy" id="2530373"/>
    <lineage>
        <taxon>Bacteria</taxon>
        <taxon>Bacillati</taxon>
        <taxon>Actinomycetota</taxon>
        <taxon>Actinomycetes</taxon>
        <taxon>Jiangellales</taxon>
        <taxon>Jiangellaceae</taxon>
        <taxon>Jiangella</taxon>
    </lineage>
</organism>
<comment type="caution">
    <text evidence="2">The sequence shown here is derived from an EMBL/GenBank/DDBJ whole genome shotgun (WGS) entry which is preliminary data.</text>
</comment>
<dbReference type="InterPro" id="IPR051262">
    <property type="entry name" value="SMP-30/CGR1_Lactonase"/>
</dbReference>
<feature type="domain" description="SMP-30/Gluconolactonase/LRE-like region" evidence="1">
    <location>
        <begin position="25"/>
        <end position="262"/>
    </location>
</feature>
<protein>
    <submittedName>
        <fullName evidence="2">SMP-30/gluconolactonase/LRE family protein</fullName>
    </submittedName>
</protein>
<dbReference type="SUPFAM" id="SSF63829">
    <property type="entry name" value="Calcium-dependent phosphotriesterase"/>
    <property type="match status" value="1"/>
</dbReference>
<gene>
    <name evidence="2" type="ORF">E1262_15635</name>
</gene>
<keyword evidence="3" id="KW-1185">Reference proteome</keyword>
<dbReference type="PANTHER" id="PTHR47572:SF5">
    <property type="entry name" value="BLR2277 PROTEIN"/>
    <property type="match status" value="1"/>
</dbReference>
<reference evidence="2 3" key="1">
    <citation type="submission" date="2019-02" db="EMBL/GenBank/DDBJ databases">
        <title>Draft genome sequences of novel Actinobacteria.</title>
        <authorList>
            <person name="Sahin N."/>
            <person name="Ay H."/>
            <person name="Saygin H."/>
        </authorList>
    </citation>
    <scope>NUCLEOTIDE SEQUENCE [LARGE SCALE GENOMIC DNA]</scope>
    <source>
        <strain evidence="2 3">8K307</strain>
    </source>
</reference>
<proteinExistence type="predicted"/>
<dbReference type="InterPro" id="IPR013658">
    <property type="entry name" value="SGL"/>
</dbReference>
<dbReference type="Pfam" id="PF08450">
    <property type="entry name" value="SGL"/>
    <property type="match status" value="1"/>
</dbReference>
<dbReference type="InterPro" id="IPR011042">
    <property type="entry name" value="6-blade_b-propeller_TolB-like"/>
</dbReference>
<name>A0A4R5A9Z5_9ACTN</name>
<dbReference type="PANTHER" id="PTHR47572">
    <property type="entry name" value="LIPOPROTEIN-RELATED"/>
    <property type="match status" value="1"/>
</dbReference>
<evidence type="ECO:0000259" key="1">
    <source>
        <dbReference type="Pfam" id="PF08450"/>
    </source>
</evidence>
<evidence type="ECO:0000313" key="3">
    <source>
        <dbReference type="Proteomes" id="UP000295217"/>
    </source>
</evidence>